<protein>
    <recommendedName>
        <fullName evidence="6">Serpentine receptor class gamma</fullName>
    </recommendedName>
</protein>
<organism evidence="7 8">
    <name type="scientific">Pristionchus pacificus</name>
    <name type="common">Parasitic nematode worm</name>
    <dbReference type="NCBI Taxonomy" id="54126"/>
    <lineage>
        <taxon>Eukaryota</taxon>
        <taxon>Metazoa</taxon>
        <taxon>Ecdysozoa</taxon>
        <taxon>Nematoda</taxon>
        <taxon>Chromadorea</taxon>
        <taxon>Rhabditida</taxon>
        <taxon>Rhabditina</taxon>
        <taxon>Diplogasteromorpha</taxon>
        <taxon>Diplogasteroidea</taxon>
        <taxon>Neodiplogasteridae</taxon>
        <taxon>Pristionchus</taxon>
    </lineage>
</organism>
<accession>A0A2A6C5Y9</accession>
<keyword evidence="8" id="KW-1185">Reference proteome</keyword>
<comment type="subcellular location">
    <subcellularLocation>
        <location evidence="1">Membrane</location>
        <topology evidence="1">Multi-pass membrane protein</topology>
    </subcellularLocation>
</comment>
<dbReference type="Pfam" id="PF02118">
    <property type="entry name" value="Srg"/>
    <property type="match status" value="1"/>
</dbReference>
<evidence type="ECO:0000256" key="5">
    <source>
        <dbReference type="ARBA" id="ARBA00023136"/>
    </source>
</evidence>
<evidence type="ECO:0000256" key="1">
    <source>
        <dbReference type="ARBA" id="ARBA00004141"/>
    </source>
</evidence>
<feature type="transmembrane region" description="Helical" evidence="6">
    <location>
        <begin position="6"/>
        <end position="30"/>
    </location>
</feature>
<dbReference type="AlphaFoldDB" id="A0A2A6C5Y9"/>
<dbReference type="InterPro" id="IPR000609">
    <property type="entry name" value="7TM_GPCR_serpentine_rcpt_Srg"/>
</dbReference>
<dbReference type="EnsemblMetazoa" id="PPA34805.1">
    <property type="protein sequence ID" value="PPA34805.1"/>
    <property type="gene ID" value="WBGene00273174"/>
</dbReference>
<dbReference type="Gene3D" id="1.20.1070.10">
    <property type="entry name" value="Rhodopsin 7-helix transmembrane proteins"/>
    <property type="match status" value="1"/>
</dbReference>
<proteinExistence type="inferred from homology"/>
<dbReference type="GO" id="GO:0004888">
    <property type="term" value="F:transmembrane signaling receptor activity"/>
    <property type="evidence" value="ECO:0007669"/>
    <property type="project" value="InterPro"/>
</dbReference>
<keyword evidence="3 6" id="KW-0812">Transmembrane</keyword>
<dbReference type="SUPFAM" id="SSF81321">
    <property type="entry name" value="Family A G protein-coupled receptor-like"/>
    <property type="match status" value="1"/>
</dbReference>
<dbReference type="Proteomes" id="UP000005239">
    <property type="component" value="Unassembled WGS sequence"/>
</dbReference>
<keyword evidence="5 6" id="KW-0472">Membrane</keyword>
<evidence type="ECO:0000256" key="6">
    <source>
        <dbReference type="RuleBase" id="RU280813"/>
    </source>
</evidence>
<feature type="transmembrane region" description="Helical" evidence="6">
    <location>
        <begin position="103"/>
        <end position="125"/>
    </location>
</feature>
<gene>
    <name evidence="7" type="primary">WBGene00273174</name>
</gene>
<feature type="transmembrane region" description="Helical" evidence="6">
    <location>
        <begin position="229"/>
        <end position="250"/>
    </location>
</feature>
<dbReference type="GO" id="GO:0016020">
    <property type="term" value="C:membrane"/>
    <property type="evidence" value="ECO:0007669"/>
    <property type="project" value="UniProtKB-SubCell"/>
</dbReference>
<evidence type="ECO:0000313" key="7">
    <source>
        <dbReference type="EnsemblMetazoa" id="PPA34805.1"/>
    </source>
</evidence>
<evidence type="ECO:0000256" key="3">
    <source>
        <dbReference type="ARBA" id="ARBA00022692"/>
    </source>
</evidence>
<sequence>MLPIDIIFLTFCIYLPTLTAIYLLELWIIVRDIFSIVITFPEYRWAIYPITNSGGMVADAFAFTRAYFSFACPIAQDAFNCFIAVNRVSAVVLPHKYNKMWRWLLPLSIVVSIVGSVAFVAPYALRQLYYQSINMGNFKMYIAITRPSGVADWYSVRIFCSSLEIILNSITLMIYIAAYILTRNVQIKTMDRKLLIFGFAVLAINIPGLAFKCVLYSNVFPIMAHPYLYYNLAWVTDLRCFSSPIMMFAVNKQFREEMMKTIKSWRWSRKNQDY</sequence>
<name>A0A2A6C5Y9_PRIPA</name>
<evidence type="ECO:0000313" key="8">
    <source>
        <dbReference type="Proteomes" id="UP000005239"/>
    </source>
</evidence>
<dbReference type="PANTHER" id="PTHR31552">
    <property type="entry name" value="SERPENTINE RECEPTOR CLASS GAMMA"/>
    <property type="match status" value="1"/>
</dbReference>
<dbReference type="PANTHER" id="PTHR31552:SF8">
    <property type="entry name" value="SERPENTINE RECEPTOR CLASS GAMMA"/>
    <property type="match status" value="1"/>
</dbReference>
<feature type="transmembrane region" description="Helical" evidence="6">
    <location>
        <begin position="165"/>
        <end position="182"/>
    </location>
</feature>
<evidence type="ECO:0000256" key="4">
    <source>
        <dbReference type="ARBA" id="ARBA00022989"/>
    </source>
</evidence>
<feature type="transmembrane region" description="Helical" evidence="6">
    <location>
        <begin position="194"/>
        <end position="217"/>
    </location>
</feature>
<dbReference type="GO" id="GO:0007606">
    <property type="term" value="P:sensory perception of chemical stimulus"/>
    <property type="evidence" value="ECO:0007669"/>
    <property type="project" value="UniProtKB-UniRule"/>
</dbReference>
<reference evidence="7" key="2">
    <citation type="submission" date="2022-06" db="UniProtKB">
        <authorList>
            <consortium name="EnsemblMetazoa"/>
        </authorList>
    </citation>
    <scope>IDENTIFICATION</scope>
    <source>
        <strain evidence="7">PS312</strain>
    </source>
</reference>
<comment type="similarity">
    <text evidence="2 6">Belongs to the nematode receptor-like protein srg family.</text>
</comment>
<evidence type="ECO:0000256" key="2">
    <source>
        <dbReference type="ARBA" id="ARBA00005692"/>
    </source>
</evidence>
<comment type="caution">
    <text evidence="6">Lacks conserved residue(s) required for the propagation of feature annotation.</text>
</comment>
<accession>A0A8R1UQV1</accession>
<reference evidence="8" key="1">
    <citation type="journal article" date="2008" name="Nat. Genet.">
        <title>The Pristionchus pacificus genome provides a unique perspective on nematode lifestyle and parasitism.</title>
        <authorList>
            <person name="Dieterich C."/>
            <person name="Clifton S.W."/>
            <person name="Schuster L.N."/>
            <person name="Chinwalla A."/>
            <person name="Delehaunty K."/>
            <person name="Dinkelacker I."/>
            <person name="Fulton L."/>
            <person name="Fulton R."/>
            <person name="Godfrey J."/>
            <person name="Minx P."/>
            <person name="Mitreva M."/>
            <person name="Roeseler W."/>
            <person name="Tian H."/>
            <person name="Witte H."/>
            <person name="Yang S.P."/>
            <person name="Wilson R.K."/>
            <person name="Sommer R.J."/>
        </authorList>
    </citation>
    <scope>NUCLEOTIDE SEQUENCE [LARGE SCALE GENOMIC DNA]</scope>
    <source>
        <strain evidence="8">PS312</strain>
    </source>
</reference>
<keyword evidence="4 6" id="KW-1133">Transmembrane helix</keyword>